<evidence type="ECO:0000313" key="2">
    <source>
        <dbReference type="Proteomes" id="UP000887560"/>
    </source>
</evidence>
<evidence type="ECO:0000313" key="3">
    <source>
        <dbReference type="WBParaSite" id="scf7180000420654.g5591"/>
    </source>
</evidence>
<dbReference type="Proteomes" id="UP000887560">
    <property type="component" value="Unplaced"/>
</dbReference>
<keyword evidence="2" id="KW-1185">Reference proteome</keyword>
<organism evidence="2 3">
    <name type="scientific">Meloidogyne floridensis</name>
    <dbReference type="NCBI Taxonomy" id="298350"/>
    <lineage>
        <taxon>Eukaryota</taxon>
        <taxon>Metazoa</taxon>
        <taxon>Ecdysozoa</taxon>
        <taxon>Nematoda</taxon>
        <taxon>Chromadorea</taxon>
        <taxon>Rhabditida</taxon>
        <taxon>Tylenchina</taxon>
        <taxon>Tylenchomorpha</taxon>
        <taxon>Tylenchoidea</taxon>
        <taxon>Meloidogynidae</taxon>
        <taxon>Meloidogyninae</taxon>
        <taxon>Meloidogyne</taxon>
    </lineage>
</organism>
<accession>A0A915NPB2</accession>
<proteinExistence type="predicted"/>
<feature type="compositionally biased region" description="Basic residues" evidence="1">
    <location>
        <begin position="139"/>
        <end position="149"/>
    </location>
</feature>
<feature type="region of interest" description="Disordered" evidence="1">
    <location>
        <begin position="137"/>
        <end position="160"/>
    </location>
</feature>
<reference evidence="3" key="1">
    <citation type="submission" date="2022-11" db="UniProtKB">
        <authorList>
            <consortium name="WormBaseParasite"/>
        </authorList>
    </citation>
    <scope>IDENTIFICATION</scope>
</reference>
<sequence length="184" mass="21550">MTESYDIDEDIFLNNDAMTQFYELRDFYVSVALLVKRYSKNKSLGKKLNSDAVNLCKELSVMVNEPNWNNLSKFLNNGKTILKKIYKIIPEVYSDYNDIVGVEALKVIFNNWGIFSIIFGLWHQKILSVSQPSVSQNYTHHRRTKRSNYKKNDDHEEEDVDQIRQGVDDAYNSIFLFATRIYPS</sequence>
<dbReference type="WBParaSite" id="scf7180000420654.g5591">
    <property type="protein sequence ID" value="scf7180000420654.g5591"/>
    <property type="gene ID" value="scf7180000420654.g5591"/>
</dbReference>
<protein>
    <submittedName>
        <fullName evidence="3">Uncharacterized protein</fullName>
    </submittedName>
</protein>
<dbReference type="AlphaFoldDB" id="A0A915NPB2"/>
<evidence type="ECO:0000256" key="1">
    <source>
        <dbReference type="SAM" id="MobiDB-lite"/>
    </source>
</evidence>
<name>A0A915NPB2_9BILA</name>